<name>A0A2T2Y6L9_9ENTR</name>
<dbReference type="InterPro" id="IPR027417">
    <property type="entry name" value="P-loop_NTPase"/>
</dbReference>
<dbReference type="RefSeq" id="WP_106924610.1">
    <property type="nucleotide sequence ID" value="NZ_CABMMU010000002.1"/>
</dbReference>
<evidence type="ECO:0000259" key="1">
    <source>
        <dbReference type="Pfam" id="PF07693"/>
    </source>
</evidence>
<protein>
    <recommendedName>
        <fullName evidence="1">KAP NTPase domain-containing protein</fullName>
    </recommendedName>
</protein>
<dbReference type="SUPFAM" id="SSF52540">
    <property type="entry name" value="P-loop containing nucleoside triphosphate hydrolases"/>
    <property type="match status" value="1"/>
</dbReference>
<keyword evidence="3" id="KW-1185">Reference proteome</keyword>
<gene>
    <name evidence="2" type="ORF">C8256_03225</name>
</gene>
<accession>A0A2T2Y6L9</accession>
<evidence type="ECO:0000313" key="3">
    <source>
        <dbReference type="Proteomes" id="UP000240892"/>
    </source>
</evidence>
<dbReference type="Proteomes" id="UP000240892">
    <property type="component" value="Unassembled WGS sequence"/>
</dbReference>
<feature type="domain" description="KAP NTPase" evidence="1">
    <location>
        <begin position="27"/>
        <end position="297"/>
    </location>
</feature>
<proteinExistence type="predicted"/>
<dbReference type="AlphaFoldDB" id="A0A2T2Y6L9"/>
<evidence type="ECO:0000313" key="2">
    <source>
        <dbReference type="EMBL" id="PSR48175.1"/>
    </source>
</evidence>
<organism evidence="2 3">
    <name type="scientific">Kluyvera genomosp. 2</name>
    <dbReference type="NCBI Taxonomy" id="2774054"/>
    <lineage>
        <taxon>Bacteria</taxon>
        <taxon>Pseudomonadati</taxon>
        <taxon>Pseudomonadota</taxon>
        <taxon>Gammaproteobacteria</taxon>
        <taxon>Enterobacterales</taxon>
        <taxon>Enterobacteriaceae</taxon>
        <taxon>Kluyvera</taxon>
    </lineage>
</organism>
<dbReference type="EMBL" id="PYHO01000002">
    <property type="protein sequence ID" value="PSR48175.1"/>
    <property type="molecule type" value="Genomic_DNA"/>
</dbReference>
<reference evidence="2 3" key="1">
    <citation type="submission" date="2018-03" db="EMBL/GenBank/DDBJ databases">
        <title>First report of an OXA-48+CTX-M-M-producing Kluyvera ascorbata clone recovered from patients admitted in a University Hospital in Madrid, Spain.</title>
        <authorList>
            <person name="Hernandez-Garcia M."/>
            <person name="Leon-Sampedro R."/>
            <person name="Perez-Viso B."/>
            <person name="Morosini M.I."/>
            <person name="Lopez-Fresnena N."/>
            <person name="Coque T.M."/>
            <person name="Bonten M."/>
            <person name="Malhotra-Kumar S."/>
            <person name="Ruiz-Garbajosa P."/>
            <person name="Canton R."/>
        </authorList>
    </citation>
    <scope>NUCLEOTIDE SEQUENCE [LARGE SCALE GENOMIC DNA]</scope>
    <source>
        <strain evidence="2 3">KA2</strain>
    </source>
</reference>
<comment type="caution">
    <text evidence="2">The sequence shown here is derived from an EMBL/GenBank/DDBJ whole genome shotgun (WGS) entry which is preliminary data.</text>
</comment>
<dbReference type="InterPro" id="IPR011646">
    <property type="entry name" value="KAP_P-loop"/>
</dbReference>
<dbReference type="Gene3D" id="3.40.50.300">
    <property type="entry name" value="P-loop containing nucleotide triphosphate hydrolases"/>
    <property type="match status" value="1"/>
</dbReference>
<sequence>MENYMRLTAPEIDCSEGFTTENDIFNRKKFSTQLENIIANSDDENLVIALNEKWGNGKTTFLKMWEAEIIKDGKFNVVYFDAFQNDFQSDPFIAIASHIYAKIDNEKLKEKYLAATKKVASVLLKTSLKIGISALTLGTVKGSEFESLGDDISSAINDPLEKYIEEKITQLDKENNTLEHFRSTLSDIAAEKKLIFIIDELDRARPNYSLELLERIKHVFNTKNIYFILSTDKEQFIKIIQKTYGSIDASMYLNKFIHLWVSLPKDDNAGMKSYTLSKYVNYINKKILSRNIDLKPSLDVLSYLLRINDFSLRDAERCYSLLLLCNTSFDNGLKWEYQIGVAIAVFLKLKDESLLVKIKERTITKNHVMEALGVTELPEEDNYHILLALNTEYLTREGYAKALREDDQTIFRSGFGQQPLTISHAIDLIFNVQQ</sequence>
<dbReference type="Pfam" id="PF07693">
    <property type="entry name" value="KAP_NTPase"/>
    <property type="match status" value="1"/>
</dbReference>